<dbReference type="Proteomes" id="UP001472677">
    <property type="component" value="Unassembled WGS sequence"/>
</dbReference>
<gene>
    <name evidence="1" type="ORF">V6N12_028386</name>
</gene>
<organism evidence="1 2">
    <name type="scientific">Hibiscus sabdariffa</name>
    <name type="common">roselle</name>
    <dbReference type="NCBI Taxonomy" id="183260"/>
    <lineage>
        <taxon>Eukaryota</taxon>
        <taxon>Viridiplantae</taxon>
        <taxon>Streptophyta</taxon>
        <taxon>Embryophyta</taxon>
        <taxon>Tracheophyta</taxon>
        <taxon>Spermatophyta</taxon>
        <taxon>Magnoliopsida</taxon>
        <taxon>eudicotyledons</taxon>
        <taxon>Gunneridae</taxon>
        <taxon>Pentapetalae</taxon>
        <taxon>rosids</taxon>
        <taxon>malvids</taxon>
        <taxon>Malvales</taxon>
        <taxon>Malvaceae</taxon>
        <taxon>Malvoideae</taxon>
        <taxon>Hibiscus</taxon>
    </lineage>
</organism>
<sequence>MLKDCEGDWCSDDASLKDAAVKFFSKLFECPDSLSGTYPYRGLFPAINPELLCTLDLVPSFDEIKEALFDMSPLKSPYQDGLHAHFFQINWNFVGPSVCDMIRSIFNGAELDLVLNRTSLVLILKIDHPQSFADFRPISLCSVLYKLLTKVIVRRLQHIMPILISPT</sequence>
<evidence type="ECO:0000313" key="1">
    <source>
        <dbReference type="EMBL" id="KAK8572331.1"/>
    </source>
</evidence>
<evidence type="ECO:0008006" key="3">
    <source>
        <dbReference type="Google" id="ProtNLM"/>
    </source>
</evidence>
<reference evidence="1 2" key="1">
    <citation type="journal article" date="2024" name="G3 (Bethesda)">
        <title>Genome assembly of Hibiscus sabdariffa L. provides insights into metabolisms of medicinal natural products.</title>
        <authorList>
            <person name="Kim T."/>
        </authorList>
    </citation>
    <scope>NUCLEOTIDE SEQUENCE [LARGE SCALE GENOMIC DNA]</scope>
    <source>
        <strain evidence="1">TK-2024</strain>
        <tissue evidence="1">Old leaves</tissue>
    </source>
</reference>
<evidence type="ECO:0000313" key="2">
    <source>
        <dbReference type="Proteomes" id="UP001472677"/>
    </source>
</evidence>
<name>A0ABR2F5N8_9ROSI</name>
<protein>
    <recommendedName>
        <fullName evidence="3">Reverse transcriptase</fullName>
    </recommendedName>
</protein>
<keyword evidence="2" id="KW-1185">Reference proteome</keyword>
<proteinExistence type="predicted"/>
<dbReference type="EMBL" id="JBBPBM010000008">
    <property type="protein sequence ID" value="KAK8572331.1"/>
    <property type="molecule type" value="Genomic_DNA"/>
</dbReference>
<dbReference type="PANTHER" id="PTHR46890">
    <property type="entry name" value="NON-LTR RETROLELEMENT REVERSE TRANSCRIPTASE-LIKE PROTEIN-RELATED"/>
    <property type="match status" value="1"/>
</dbReference>
<accession>A0ABR2F5N8</accession>
<dbReference type="PANTHER" id="PTHR46890:SF48">
    <property type="entry name" value="RNA-DIRECTED DNA POLYMERASE"/>
    <property type="match status" value="1"/>
</dbReference>
<comment type="caution">
    <text evidence="1">The sequence shown here is derived from an EMBL/GenBank/DDBJ whole genome shotgun (WGS) entry which is preliminary data.</text>
</comment>
<dbReference type="InterPro" id="IPR052343">
    <property type="entry name" value="Retrotransposon-Effector_Assoc"/>
</dbReference>